<dbReference type="PROSITE" id="PS50089">
    <property type="entry name" value="ZF_RING_2"/>
    <property type="match status" value="1"/>
</dbReference>
<keyword evidence="4" id="KW-0862">Zinc</keyword>
<evidence type="ECO:0000256" key="1">
    <source>
        <dbReference type="ARBA" id="ARBA00022723"/>
    </source>
</evidence>
<keyword evidence="2 5" id="KW-0863">Zinc-finger</keyword>
<dbReference type="InterPro" id="IPR031127">
    <property type="entry name" value="E3_UB_ligase_RBR"/>
</dbReference>
<dbReference type="GO" id="GO:0008270">
    <property type="term" value="F:zinc ion binding"/>
    <property type="evidence" value="ECO:0007669"/>
    <property type="project" value="UniProtKB-KW"/>
</dbReference>
<dbReference type="InterPro" id="IPR001841">
    <property type="entry name" value="Znf_RING"/>
</dbReference>
<dbReference type="GO" id="GO:0016567">
    <property type="term" value="P:protein ubiquitination"/>
    <property type="evidence" value="ECO:0007669"/>
    <property type="project" value="InterPro"/>
</dbReference>
<dbReference type="AlphaFoldDB" id="A0A9P1GVL4"/>
<evidence type="ECO:0000256" key="7">
    <source>
        <dbReference type="SAM" id="MobiDB-lite"/>
    </source>
</evidence>
<proteinExistence type="predicted"/>
<keyword evidence="10" id="KW-1185">Reference proteome</keyword>
<sequence length="592" mass="67302">MGTLACHSQPVVSTDNSLCPTSPRPEDGDYLVDVLRSKTGTTETELIEKLVAEAANLGIDTAQPLANAEKSVTSSLDFLLHSFSSDAQTCSNSTACTLSQCPSSAPDSPSLTDISGTLSPRRWSEVLDFDVYEKYLSYLGPNITQPKYARTSDPEAADTLRVKRGPFSKKTGISNLKLGIKSRISWKKRAANSSRKTTSCICCRDDFDEPSALRDLPCGHTYCNECLKIMIDQATLDETKMPPRCCTLPIPNAVLKIGEKSGWRRCHRCRTLVELSQGCTHMTCRCKAQFCYICGAVWDPSVGCPNFCNGDEELERRQAEEAARLAEREAEKEAREAAAAAEAIEQQDARERTTNSLEFAGLAAEQAAELQRFQAYVKKRRDMMWNKQLQKKLALSDKFSDQMEKMKDRHAKTVMHLEDRQLAAEMELRDNLEQSERSIRIRLRHMEAYCDKVGQTADSDMPPRVVTERDLRELGQQYSLRDGMERLHKAKINVMRDRQLKAMEELVERQEEEWQRLLSKRDEEIENLAAEFALEEDVLARECCQRQTKLQWRWLLQVEILRRKLEEKHQLKYASVPIPRWPSECAAAASRE</sequence>
<dbReference type="InterPro" id="IPR027370">
    <property type="entry name" value="Znf-RING_euk"/>
</dbReference>
<evidence type="ECO:0000313" key="9">
    <source>
        <dbReference type="EMBL" id="CAI4211095.1"/>
    </source>
</evidence>
<feature type="domain" description="RING-type" evidence="8">
    <location>
        <begin position="200"/>
        <end position="245"/>
    </location>
</feature>
<comment type="caution">
    <text evidence="9">The sequence shown here is derived from an EMBL/GenBank/DDBJ whole genome shotgun (WGS) entry which is preliminary data.</text>
</comment>
<dbReference type="PROSITE" id="PS00518">
    <property type="entry name" value="ZF_RING_1"/>
    <property type="match status" value="1"/>
</dbReference>
<evidence type="ECO:0000256" key="2">
    <source>
        <dbReference type="ARBA" id="ARBA00022771"/>
    </source>
</evidence>
<dbReference type="GO" id="GO:0004842">
    <property type="term" value="F:ubiquitin-protein transferase activity"/>
    <property type="evidence" value="ECO:0007669"/>
    <property type="project" value="InterPro"/>
</dbReference>
<name>A0A9P1GVL4_9PEZI</name>
<dbReference type="PANTHER" id="PTHR11685">
    <property type="entry name" value="RBR FAMILY RING FINGER AND IBR DOMAIN-CONTAINING"/>
    <property type="match status" value="1"/>
</dbReference>
<dbReference type="InterPro" id="IPR017907">
    <property type="entry name" value="Znf_RING_CS"/>
</dbReference>
<gene>
    <name evidence="9" type="ORF">PPNO1_LOCUS893</name>
</gene>
<dbReference type="InterPro" id="IPR002867">
    <property type="entry name" value="IBR_dom"/>
</dbReference>
<organism evidence="9 10">
    <name type="scientific">Parascedosporium putredinis</name>
    <dbReference type="NCBI Taxonomy" id="1442378"/>
    <lineage>
        <taxon>Eukaryota</taxon>
        <taxon>Fungi</taxon>
        <taxon>Dikarya</taxon>
        <taxon>Ascomycota</taxon>
        <taxon>Pezizomycotina</taxon>
        <taxon>Sordariomycetes</taxon>
        <taxon>Hypocreomycetidae</taxon>
        <taxon>Microascales</taxon>
        <taxon>Microascaceae</taxon>
        <taxon>Parascedosporium</taxon>
    </lineage>
</organism>
<accession>A0A9P1GVL4</accession>
<dbReference type="InterPro" id="IPR013083">
    <property type="entry name" value="Znf_RING/FYVE/PHD"/>
</dbReference>
<feature type="region of interest" description="Disordered" evidence="7">
    <location>
        <begin position="328"/>
        <end position="350"/>
    </location>
</feature>
<dbReference type="Proteomes" id="UP000838763">
    <property type="component" value="Unassembled WGS sequence"/>
</dbReference>
<keyword evidence="6" id="KW-0175">Coiled coil</keyword>
<evidence type="ECO:0000256" key="5">
    <source>
        <dbReference type="PROSITE-ProRule" id="PRU00175"/>
    </source>
</evidence>
<feature type="coiled-coil region" evidence="6">
    <location>
        <begin position="493"/>
        <end position="531"/>
    </location>
</feature>
<dbReference type="Gene3D" id="1.20.120.1750">
    <property type="match status" value="1"/>
</dbReference>
<dbReference type="Pfam" id="PF13445">
    <property type="entry name" value="zf-RING_UBOX"/>
    <property type="match status" value="1"/>
</dbReference>
<protein>
    <recommendedName>
        <fullName evidence="8">RING-type domain-containing protein</fullName>
    </recommendedName>
</protein>
<evidence type="ECO:0000256" key="4">
    <source>
        <dbReference type="ARBA" id="ARBA00022833"/>
    </source>
</evidence>
<evidence type="ECO:0000256" key="3">
    <source>
        <dbReference type="ARBA" id="ARBA00022786"/>
    </source>
</evidence>
<dbReference type="CDD" id="cd22584">
    <property type="entry name" value="Rcat_RBR_unk"/>
    <property type="match status" value="1"/>
</dbReference>
<evidence type="ECO:0000256" key="6">
    <source>
        <dbReference type="SAM" id="Coils"/>
    </source>
</evidence>
<dbReference type="Pfam" id="PF01485">
    <property type="entry name" value="IBR"/>
    <property type="match status" value="1"/>
</dbReference>
<dbReference type="SUPFAM" id="SSF57850">
    <property type="entry name" value="RING/U-box"/>
    <property type="match status" value="2"/>
</dbReference>
<keyword evidence="3" id="KW-0833">Ubl conjugation pathway</keyword>
<reference evidence="9" key="1">
    <citation type="submission" date="2022-11" db="EMBL/GenBank/DDBJ databases">
        <authorList>
            <person name="Scott C."/>
            <person name="Bruce N."/>
        </authorList>
    </citation>
    <scope>NUCLEOTIDE SEQUENCE</scope>
</reference>
<dbReference type="EMBL" id="CALLCH030000001">
    <property type="protein sequence ID" value="CAI4211095.1"/>
    <property type="molecule type" value="Genomic_DNA"/>
</dbReference>
<dbReference type="Gene3D" id="3.30.40.10">
    <property type="entry name" value="Zinc/RING finger domain, C3HC4 (zinc finger)"/>
    <property type="match status" value="1"/>
</dbReference>
<feature type="compositionally biased region" description="Low complexity" evidence="7">
    <location>
        <begin position="337"/>
        <end position="346"/>
    </location>
</feature>
<keyword evidence="1" id="KW-0479">Metal-binding</keyword>
<evidence type="ECO:0000259" key="8">
    <source>
        <dbReference type="PROSITE" id="PS50089"/>
    </source>
</evidence>
<evidence type="ECO:0000313" key="10">
    <source>
        <dbReference type="Proteomes" id="UP000838763"/>
    </source>
</evidence>
<dbReference type="OrthoDB" id="9977870at2759"/>